<dbReference type="STRING" id="80876.SAMN05421779_102384"/>
<keyword evidence="3" id="KW-1185">Reference proteome</keyword>
<dbReference type="Gene3D" id="3.20.20.190">
    <property type="entry name" value="Phosphatidylinositol (PI) phosphodiesterase"/>
    <property type="match status" value="1"/>
</dbReference>
<dbReference type="NCBIfam" id="NF006989">
    <property type="entry name" value="PRK09454.1"/>
    <property type="match status" value="1"/>
</dbReference>
<dbReference type="InterPro" id="IPR017946">
    <property type="entry name" value="PLC-like_Pdiesterase_TIM-brl"/>
</dbReference>
<reference evidence="2 3" key="1">
    <citation type="submission" date="2017-01" db="EMBL/GenBank/DDBJ databases">
        <authorList>
            <person name="Mah S.A."/>
            <person name="Swanson W.J."/>
            <person name="Moy G.W."/>
            <person name="Vacquier V.D."/>
        </authorList>
    </citation>
    <scope>NUCLEOTIDE SEQUENCE [LARGE SCALE GENOMIC DNA]</scope>
    <source>
        <strain evidence="2 3">DSM 11589</strain>
    </source>
</reference>
<dbReference type="SUPFAM" id="SSF51695">
    <property type="entry name" value="PLC-like phosphodiesterases"/>
    <property type="match status" value="1"/>
</dbReference>
<dbReference type="RefSeq" id="WP_076399254.1">
    <property type="nucleotide sequence ID" value="NZ_FTOA01000002.1"/>
</dbReference>
<accession>A0A1N7JMI6</accession>
<dbReference type="InterPro" id="IPR030395">
    <property type="entry name" value="GP_PDE_dom"/>
</dbReference>
<feature type="domain" description="GP-PDE" evidence="1">
    <location>
        <begin position="11"/>
        <end position="249"/>
    </location>
</feature>
<name>A0A1N7JMI6_9PROT</name>
<dbReference type="Pfam" id="PF03009">
    <property type="entry name" value="GDPD"/>
    <property type="match status" value="1"/>
</dbReference>
<dbReference type="PROSITE" id="PS51704">
    <property type="entry name" value="GP_PDE"/>
    <property type="match status" value="1"/>
</dbReference>
<dbReference type="EMBL" id="FTOA01000002">
    <property type="protein sequence ID" value="SIS50517.1"/>
    <property type="molecule type" value="Genomic_DNA"/>
</dbReference>
<dbReference type="PANTHER" id="PTHR46211">
    <property type="entry name" value="GLYCEROPHOSPHORYL DIESTER PHOSPHODIESTERASE"/>
    <property type="match status" value="1"/>
</dbReference>
<gene>
    <name evidence="2" type="ORF">SAMN05421779_102384</name>
</gene>
<evidence type="ECO:0000259" key="1">
    <source>
        <dbReference type="PROSITE" id="PS51704"/>
    </source>
</evidence>
<dbReference type="AlphaFoldDB" id="A0A1N7JMI6"/>
<sequence>MPIGLATLYPSPVIGHRGACALAPENTLASFRQAARDGAAMVEFDAKLTADNRAIVFHDDDLERTTDGTGPVQDITFEALSGLDAGGWFSPAFQGAQVPSLEEVLDCAQDHDLAINLELKPCPNRVEETARVVLATAALQWSADDRPPLISSFSRAALAVARDLAPSWPRALLCDNLPDDWREQAAILRVQALHLGDVELSPATIAQVKNHGLAVAVWTVNDPERVRFLLAAGADAVFSDDPGAIRKALG</sequence>
<dbReference type="CDD" id="cd08562">
    <property type="entry name" value="GDPD_EcUgpQ_like"/>
    <property type="match status" value="1"/>
</dbReference>
<organism evidence="2 3">
    <name type="scientific">Insolitispirillum peregrinum</name>
    <dbReference type="NCBI Taxonomy" id="80876"/>
    <lineage>
        <taxon>Bacteria</taxon>
        <taxon>Pseudomonadati</taxon>
        <taxon>Pseudomonadota</taxon>
        <taxon>Alphaproteobacteria</taxon>
        <taxon>Rhodospirillales</taxon>
        <taxon>Novispirillaceae</taxon>
        <taxon>Insolitispirillum</taxon>
    </lineage>
</organism>
<dbReference type="GO" id="GO:0006629">
    <property type="term" value="P:lipid metabolic process"/>
    <property type="evidence" value="ECO:0007669"/>
    <property type="project" value="InterPro"/>
</dbReference>
<protein>
    <submittedName>
        <fullName evidence="2">Glycerophosphoryl diester phosphodiesterase</fullName>
    </submittedName>
</protein>
<dbReference type="GO" id="GO:0008081">
    <property type="term" value="F:phosphoric diester hydrolase activity"/>
    <property type="evidence" value="ECO:0007669"/>
    <property type="project" value="InterPro"/>
</dbReference>
<proteinExistence type="predicted"/>
<evidence type="ECO:0000313" key="2">
    <source>
        <dbReference type="EMBL" id="SIS50517.1"/>
    </source>
</evidence>
<dbReference type="PANTHER" id="PTHR46211:SF1">
    <property type="entry name" value="GLYCEROPHOSPHODIESTER PHOSPHODIESTERASE, CYTOPLASMIC"/>
    <property type="match status" value="1"/>
</dbReference>
<evidence type="ECO:0000313" key="3">
    <source>
        <dbReference type="Proteomes" id="UP000185678"/>
    </source>
</evidence>
<dbReference type="Proteomes" id="UP000185678">
    <property type="component" value="Unassembled WGS sequence"/>
</dbReference>